<dbReference type="Proteomes" id="UP001597469">
    <property type="component" value="Unassembled WGS sequence"/>
</dbReference>
<keyword evidence="3" id="KW-1185">Reference proteome</keyword>
<accession>A0ABW5LX63</accession>
<evidence type="ECO:0000313" key="2">
    <source>
        <dbReference type="EMBL" id="MFD2569388.1"/>
    </source>
</evidence>
<protein>
    <submittedName>
        <fullName evidence="2">Uncharacterized protein</fullName>
    </submittedName>
</protein>
<sequence>MSLFPLLLMAGVGGYLYYFFYIKKRETDTPAMRDFYGYQPGETLDKMWPNGLLWLRKVSDQEKATVTAGNVAGLLLGFQVVLVFDTFALSLTTDGVFILRDNKKEGNIGTVRFRQADIRDVTRLHQENNLAASGVGKFEGAFDVELALKNGATYWIQIPESAYLAMTDLNSSKES</sequence>
<evidence type="ECO:0000256" key="1">
    <source>
        <dbReference type="SAM" id="Phobius"/>
    </source>
</evidence>
<reference evidence="3" key="1">
    <citation type="journal article" date="2019" name="Int. J. Syst. Evol. Microbiol.">
        <title>The Global Catalogue of Microorganisms (GCM) 10K type strain sequencing project: providing services to taxonomists for standard genome sequencing and annotation.</title>
        <authorList>
            <consortium name="The Broad Institute Genomics Platform"/>
            <consortium name="The Broad Institute Genome Sequencing Center for Infectious Disease"/>
            <person name="Wu L."/>
            <person name="Ma J."/>
        </authorList>
    </citation>
    <scope>NUCLEOTIDE SEQUENCE [LARGE SCALE GENOMIC DNA]</scope>
    <source>
        <strain evidence="3">KCTC 42805</strain>
    </source>
</reference>
<keyword evidence="1" id="KW-1133">Transmembrane helix</keyword>
<dbReference type="EMBL" id="JBHULN010000001">
    <property type="protein sequence ID" value="MFD2569388.1"/>
    <property type="molecule type" value="Genomic_DNA"/>
</dbReference>
<comment type="caution">
    <text evidence="2">The sequence shown here is derived from an EMBL/GenBank/DDBJ whole genome shotgun (WGS) entry which is preliminary data.</text>
</comment>
<organism evidence="2 3">
    <name type="scientific">Spirosoma soli</name>
    <dbReference type="NCBI Taxonomy" id="1770529"/>
    <lineage>
        <taxon>Bacteria</taxon>
        <taxon>Pseudomonadati</taxon>
        <taxon>Bacteroidota</taxon>
        <taxon>Cytophagia</taxon>
        <taxon>Cytophagales</taxon>
        <taxon>Cytophagaceae</taxon>
        <taxon>Spirosoma</taxon>
    </lineage>
</organism>
<name>A0ABW5LX63_9BACT</name>
<gene>
    <name evidence="2" type="ORF">ACFSUS_02010</name>
</gene>
<feature type="transmembrane region" description="Helical" evidence="1">
    <location>
        <begin position="6"/>
        <end position="22"/>
    </location>
</feature>
<dbReference type="RefSeq" id="WP_381518340.1">
    <property type="nucleotide sequence ID" value="NZ_JBHULN010000001.1"/>
</dbReference>
<proteinExistence type="predicted"/>
<evidence type="ECO:0000313" key="3">
    <source>
        <dbReference type="Proteomes" id="UP001597469"/>
    </source>
</evidence>
<keyword evidence="1" id="KW-0812">Transmembrane</keyword>
<keyword evidence="1" id="KW-0472">Membrane</keyword>